<protein>
    <submittedName>
        <fullName evidence="5">Hemoglobin</fullName>
    </submittedName>
</protein>
<dbReference type="InterPro" id="IPR001486">
    <property type="entry name" value="Hemoglobin_trunc"/>
</dbReference>
<reference evidence="5 6" key="1">
    <citation type="submission" date="2018-05" db="EMBL/GenBank/DDBJ databases">
        <title>Genomic Encyclopedia of Type Strains, Phase IV (KMG-IV): sequencing the most valuable type-strain genomes for metagenomic binning, comparative biology and taxonomic classification.</title>
        <authorList>
            <person name="Goeker M."/>
        </authorList>
    </citation>
    <scope>NUCLEOTIDE SEQUENCE [LARGE SCALE GENOMIC DNA]</scope>
    <source>
        <strain evidence="5 6">DSM 29661</strain>
    </source>
</reference>
<keyword evidence="1" id="KW-0813">Transport</keyword>
<sequence>MCQHASPPTPAAEHHCACQQQAGPHPGKRVPAAPELILPEVPFPSLRVIEALGEHGLRQLVAQHHALLRQSAIGHLFAQDAAQFAQLVERVADFVVEACGGAAQYTPAHGHTCMRTRHFPFTIDEAAREVWLTLLWQALADCAAPAAVREEYWAWMEPFSLRMINRRTTKAQPARWGYAEMAARHA</sequence>
<evidence type="ECO:0000256" key="1">
    <source>
        <dbReference type="ARBA" id="ARBA00022448"/>
    </source>
</evidence>
<proteinExistence type="predicted"/>
<dbReference type="InterPro" id="IPR009050">
    <property type="entry name" value="Globin-like_sf"/>
</dbReference>
<dbReference type="Pfam" id="PF01152">
    <property type="entry name" value="Bac_globin"/>
    <property type="match status" value="1"/>
</dbReference>
<dbReference type="EMBL" id="QJKI01000001">
    <property type="protein sequence ID" value="PXX82039.1"/>
    <property type="molecule type" value="Genomic_DNA"/>
</dbReference>
<keyword evidence="6" id="KW-1185">Reference proteome</keyword>
<accession>A0A318KWT5</accession>
<keyword evidence="4" id="KW-0408">Iron</keyword>
<dbReference type="GO" id="GO:0019825">
    <property type="term" value="F:oxygen binding"/>
    <property type="evidence" value="ECO:0007669"/>
    <property type="project" value="InterPro"/>
</dbReference>
<dbReference type="InterPro" id="IPR012292">
    <property type="entry name" value="Globin/Proto"/>
</dbReference>
<dbReference type="Proteomes" id="UP000247555">
    <property type="component" value="Unassembled WGS sequence"/>
</dbReference>
<dbReference type="AlphaFoldDB" id="A0A318KWT5"/>
<dbReference type="GO" id="GO:0020037">
    <property type="term" value="F:heme binding"/>
    <property type="evidence" value="ECO:0007669"/>
    <property type="project" value="InterPro"/>
</dbReference>
<evidence type="ECO:0000313" key="6">
    <source>
        <dbReference type="Proteomes" id="UP000247555"/>
    </source>
</evidence>
<evidence type="ECO:0000313" key="5">
    <source>
        <dbReference type="EMBL" id="PXX82039.1"/>
    </source>
</evidence>
<comment type="caution">
    <text evidence="5">The sequence shown here is derived from an EMBL/GenBank/DDBJ whole genome shotgun (WGS) entry which is preliminary data.</text>
</comment>
<gene>
    <name evidence="5" type="ORF">DFR34_101272</name>
</gene>
<dbReference type="Gene3D" id="1.10.490.10">
    <property type="entry name" value="Globins"/>
    <property type="match status" value="1"/>
</dbReference>
<dbReference type="OrthoDB" id="9790913at2"/>
<keyword evidence="2" id="KW-0349">Heme</keyword>
<dbReference type="SUPFAM" id="SSF46458">
    <property type="entry name" value="Globin-like"/>
    <property type="match status" value="1"/>
</dbReference>
<organism evidence="5 6">
    <name type="scientific">Rivihabitans pingtungensis</name>
    <dbReference type="NCBI Taxonomy" id="1054498"/>
    <lineage>
        <taxon>Bacteria</taxon>
        <taxon>Pseudomonadati</taxon>
        <taxon>Pseudomonadota</taxon>
        <taxon>Betaproteobacteria</taxon>
        <taxon>Neisseriales</taxon>
        <taxon>Aquaspirillaceae</taxon>
        <taxon>Rivihabitans</taxon>
    </lineage>
</organism>
<keyword evidence="3" id="KW-0479">Metal-binding</keyword>
<dbReference type="RefSeq" id="WP_110389339.1">
    <property type="nucleotide sequence ID" value="NZ_DAIPEO010000135.1"/>
</dbReference>
<evidence type="ECO:0000256" key="2">
    <source>
        <dbReference type="ARBA" id="ARBA00022617"/>
    </source>
</evidence>
<name>A0A318KWT5_9NEIS</name>
<evidence type="ECO:0000256" key="4">
    <source>
        <dbReference type="ARBA" id="ARBA00023004"/>
    </source>
</evidence>
<dbReference type="GO" id="GO:0046872">
    <property type="term" value="F:metal ion binding"/>
    <property type="evidence" value="ECO:0007669"/>
    <property type="project" value="UniProtKB-KW"/>
</dbReference>
<evidence type="ECO:0000256" key="3">
    <source>
        <dbReference type="ARBA" id="ARBA00022723"/>
    </source>
</evidence>